<evidence type="ECO:0000256" key="1">
    <source>
        <dbReference type="SAM" id="MobiDB-lite"/>
    </source>
</evidence>
<evidence type="ECO:0000313" key="3">
    <source>
        <dbReference type="Proteomes" id="UP000198211"/>
    </source>
</evidence>
<reference evidence="3" key="1">
    <citation type="submission" date="2017-03" db="EMBL/GenBank/DDBJ databases">
        <title>Phytopthora megakarya and P. palmivora, two closely related causual agents of cacao black pod achieved similar genome size and gene model numbers by different mechanisms.</title>
        <authorList>
            <person name="Ali S."/>
            <person name="Shao J."/>
            <person name="Larry D.J."/>
            <person name="Kronmiller B."/>
            <person name="Shen D."/>
            <person name="Strem M.D."/>
            <person name="Melnick R.L."/>
            <person name="Guiltinan M.J."/>
            <person name="Tyler B.M."/>
            <person name="Meinhardt L.W."/>
            <person name="Bailey B.A."/>
        </authorList>
    </citation>
    <scope>NUCLEOTIDE SEQUENCE [LARGE SCALE GENOMIC DNA]</scope>
    <source>
        <strain evidence="3">zdho120</strain>
    </source>
</reference>
<dbReference type="EMBL" id="NBNE01016714">
    <property type="protein sequence ID" value="OWY93096.1"/>
    <property type="molecule type" value="Genomic_DNA"/>
</dbReference>
<proteinExistence type="predicted"/>
<accession>A0A225UKM0</accession>
<evidence type="ECO:0000313" key="2">
    <source>
        <dbReference type="EMBL" id="OWY93096.1"/>
    </source>
</evidence>
<dbReference type="Gene3D" id="2.40.70.10">
    <property type="entry name" value="Acid Proteases"/>
    <property type="match status" value="1"/>
</dbReference>
<dbReference type="AlphaFoldDB" id="A0A225UKM0"/>
<sequence>MNSHLNSNPGNAEAANSWDDSSCSVAFVHGSVFHHRTLLMLDSGASTSIISLDLARRLKLKVEPRGELLLNGIDGVKTKVTNKCRGKITLGHRVVYTLDVWVGNIGQGIDVLLGMNFMVAAGVRLCAHEREVVLPDEERILLVGGPSARTWGGPLTCPYTKVFASGDSKYIPIRTSEPDLESMDVWVGRGDRWVALHEASPGRRSGGKHLPETDPRVATLTDRDRLPLGTNFVRPGSYQYDEREFLVYENTRSPAAERRLDAKFRELERNASPMVDRPTYPTPTRVLRRTPETRAFVPEAPEAHSVSRSPNHRGADGRGSRSRTPRVETVPNPMTPRLHSLPHPVLTAS</sequence>
<dbReference type="Pfam" id="PF13650">
    <property type="entry name" value="Asp_protease_2"/>
    <property type="match status" value="1"/>
</dbReference>
<keyword evidence="3" id="KW-1185">Reference proteome</keyword>
<dbReference type="CDD" id="cd00303">
    <property type="entry name" value="retropepsin_like"/>
    <property type="match status" value="1"/>
</dbReference>
<dbReference type="InterPro" id="IPR021109">
    <property type="entry name" value="Peptidase_aspartic_dom_sf"/>
</dbReference>
<dbReference type="SUPFAM" id="SSF50630">
    <property type="entry name" value="Acid proteases"/>
    <property type="match status" value="1"/>
</dbReference>
<comment type="caution">
    <text evidence="2">The sequence shown here is derived from an EMBL/GenBank/DDBJ whole genome shotgun (WGS) entry which is preliminary data.</text>
</comment>
<dbReference type="Proteomes" id="UP000198211">
    <property type="component" value="Unassembled WGS sequence"/>
</dbReference>
<gene>
    <name evidence="2" type="ORF">PHMEG_00037633</name>
</gene>
<evidence type="ECO:0008006" key="4">
    <source>
        <dbReference type="Google" id="ProtNLM"/>
    </source>
</evidence>
<name>A0A225UKM0_9STRA</name>
<feature type="region of interest" description="Disordered" evidence="1">
    <location>
        <begin position="291"/>
        <end position="349"/>
    </location>
</feature>
<organism evidence="2 3">
    <name type="scientific">Phytophthora megakarya</name>
    <dbReference type="NCBI Taxonomy" id="4795"/>
    <lineage>
        <taxon>Eukaryota</taxon>
        <taxon>Sar</taxon>
        <taxon>Stramenopiles</taxon>
        <taxon>Oomycota</taxon>
        <taxon>Peronosporomycetes</taxon>
        <taxon>Peronosporales</taxon>
        <taxon>Peronosporaceae</taxon>
        <taxon>Phytophthora</taxon>
    </lineage>
</organism>
<dbReference type="OrthoDB" id="143092at2759"/>
<protein>
    <recommendedName>
        <fullName evidence="4">Peptidase A2 domain-containing protein</fullName>
    </recommendedName>
</protein>